<feature type="binding site" evidence="12">
    <location>
        <position position="201"/>
    </location>
    <ligand>
        <name>[2Fe-2S] cluster</name>
        <dbReference type="ChEBI" id="CHEBI:190135"/>
    </ligand>
</feature>
<evidence type="ECO:0000256" key="5">
    <source>
        <dbReference type="ARBA" id="ARBA00022723"/>
    </source>
</evidence>
<dbReference type="Gene3D" id="3.40.50.80">
    <property type="entry name" value="Nucleotide-binding domain of ferredoxin-NADP reductase (FNR) module"/>
    <property type="match status" value="1"/>
</dbReference>
<evidence type="ECO:0000256" key="3">
    <source>
        <dbReference type="ARBA" id="ARBA00022630"/>
    </source>
</evidence>
<dbReference type="Proteomes" id="UP000377798">
    <property type="component" value="Unassembled WGS sequence"/>
</dbReference>
<evidence type="ECO:0000256" key="9">
    <source>
        <dbReference type="ARBA" id="ARBA00023014"/>
    </source>
</evidence>
<keyword evidence="2" id="KW-0813">Transport</keyword>
<dbReference type="InterPro" id="IPR012165">
    <property type="entry name" value="Cyt_c3_hydrogenase_gsu"/>
</dbReference>
<gene>
    <name evidence="14" type="primary">pyrK_1</name>
    <name evidence="14" type="ORF">NCTC13150_00343</name>
</gene>
<evidence type="ECO:0000256" key="2">
    <source>
        <dbReference type="ARBA" id="ARBA00022448"/>
    </source>
</evidence>
<keyword evidence="6 11" id="KW-0274">FAD</keyword>
<dbReference type="InterPro" id="IPR019480">
    <property type="entry name" value="Dihydroorotate_DH_Fe-S-bd"/>
</dbReference>
<evidence type="ECO:0000256" key="11">
    <source>
        <dbReference type="PIRSR" id="PIRSR006816-1"/>
    </source>
</evidence>
<evidence type="ECO:0000256" key="8">
    <source>
        <dbReference type="ARBA" id="ARBA00023004"/>
    </source>
</evidence>
<dbReference type="PIRSF" id="PIRSF006816">
    <property type="entry name" value="Cyc3_hyd_g"/>
    <property type="match status" value="1"/>
</dbReference>
<comment type="cofactor">
    <cofactor evidence="11">
        <name>FAD</name>
        <dbReference type="ChEBI" id="CHEBI:57692"/>
    </cofactor>
    <text evidence="11">Binds 1 FAD per subunit.</text>
</comment>
<comment type="caution">
    <text evidence="14">The sequence shown here is derived from an EMBL/GenBank/DDBJ whole genome shotgun (WGS) entry which is preliminary data.</text>
</comment>
<evidence type="ECO:0000256" key="12">
    <source>
        <dbReference type="PIRSR" id="PIRSR006816-2"/>
    </source>
</evidence>
<evidence type="ECO:0000259" key="13">
    <source>
        <dbReference type="PROSITE" id="PS51384"/>
    </source>
</evidence>
<feature type="binding site" evidence="11">
    <location>
        <begin position="66"/>
        <end position="67"/>
    </location>
    <ligand>
        <name>FAD</name>
        <dbReference type="ChEBI" id="CHEBI:57692"/>
    </ligand>
</feature>
<dbReference type="PANTHER" id="PTHR43513">
    <property type="entry name" value="DIHYDROOROTATE DEHYDROGENASE B (NAD(+)), ELECTRON TRANSFER SUBUNIT"/>
    <property type="match status" value="1"/>
</dbReference>
<comment type="cofactor">
    <cofactor evidence="10">
        <name>[2Fe-2S] cluster</name>
        <dbReference type="ChEBI" id="CHEBI:190135"/>
    </cofactor>
</comment>
<organism evidence="14 15">
    <name type="scientific">Urinicoccus massiliensis</name>
    <dbReference type="NCBI Taxonomy" id="1723382"/>
    <lineage>
        <taxon>Bacteria</taxon>
        <taxon>Bacillati</taxon>
        <taxon>Bacillota</taxon>
        <taxon>Tissierellia</taxon>
        <taxon>Tissierellales</taxon>
        <taxon>Peptoniphilaceae</taxon>
        <taxon>Urinicoccus</taxon>
    </lineage>
</organism>
<keyword evidence="9 12" id="KW-0411">Iron-sulfur</keyword>
<feature type="domain" description="FAD-binding FR-type" evidence="13">
    <location>
        <begin position="1"/>
        <end position="91"/>
    </location>
</feature>
<comment type="cofactor">
    <cofactor evidence="12">
        <name>[2Fe-2S] cluster</name>
        <dbReference type="ChEBI" id="CHEBI:190135"/>
    </cofactor>
    <text evidence="12">Binds 1 [2Fe-2S] cluster per subunit.</text>
</comment>
<dbReference type="InterPro" id="IPR039261">
    <property type="entry name" value="FNR_nucleotide-bd"/>
</dbReference>
<sequence length="230" mass="25716">MAKIIRQDQINPHTYVLWLEEKSVPKPGQFYMVYPKDGAKLLGRPISVFDYHEGQLGLLYEVVGGGTEEFSKLEAGEDLRILGPYGRGFTPYPDKKVACIAGGVGLAPFIYLSRFLKGTTRVYFGTRDAQGFGDYLKDYPLDLKIQEGGYITEAVDFQAYDQFYTCGPRVMMNAVLDRCRQEDKDLELSLEERMGCGFGACLACSCQGKEGRKKVCLDGPVFAKEELDHA</sequence>
<dbReference type="GO" id="GO:0006221">
    <property type="term" value="P:pyrimidine nucleotide biosynthetic process"/>
    <property type="evidence" value="ECO:0007669"/>
    <property type="project" value="InterPro"/>
</dbReference>
<dbReference type="InterPro" id="IPR017938">
    <property type="entry name" value="Riboflavin_synthase-like_b-brl"/>
</dbReference>
<feature type="binding site" evidence="12">
    <location>
        <position position="196"/>
    </location>
    <ligand>
        <name>[2Fe-2S] cluster</name>
        <dbReference type="ChEBI" id="CHEBI:190135"/>
    </ligand>
</feature>
<feature type="binding site" evidence="12">
    <location>
        <position position="216"/>
    </location>
    <ligand>
        <name>[2Fe-2S] cluster</name>
        <dbReference type="ChEBI" id="CHEBI:190135"/>
    </ligand>
</feature>
<dbReference type="AlphaFoldDB" id="A0A8H2QRG7"/>
<dbReference type="SUPFAM" id="SSF52343">
    <property type="entry name" value="Ferredoxin reductase-like, C-terminal NADP-linked domain"/>
    <property type="match status" value="1"/>
</dbReference>
<keyword evidence="7" id="KW-0249">Electron transport</keyword>
<dbReference type="SUPFAM" id="SSF63380">
    <property type="entry name" value="Riboflavin synthase domain-like"/>
    <property type="match status" value="1"/>
</dbReference>
<evidence type="ECO:0000256" key="7">
    <source>
        <dbReference type="ARBA" id="ARBA00022982"/>
    </source>
</evidence>
<keyword evidence="5 12" id="KW-0479">Metal-binding</keyword>
<dbReference type="RefSeq" id="WP_072469555.1">
    <property type="nucleotide sequence ID" value="NZ_CAACYI010000001.1"/>
</dbReference>
<feature type="binding site" evidence="11">
    <location>
        <begin position="44"/>
        <end position="47"/>
    </location>
    <ligand>
        <name>FAD</name>
        <dbReference type="ChEBI" id="CHEBI:57692"/>
    </ligand>
</feature>
<dbReference type="GO" id="GO:0046872">
    <property type="term" value="F:metal ion binding"/>
    <property type="evidence" value="ECO:0007669"/>
    <property type="project" value="UniProtKB-KW"/>
</dbReference>
<dbReference type="Pfam" id="PF10418">
    <property type="entry name" value="DHODB_Fe-S_bind"/>
    <property type="match status" value="1"/>
</dbReference>
<protein>
    <submittedName>
        <fullName evidence="14">Dihydrdoorotate oxidase B, electron transfer subunit</fullName>
    </submittedName>
</protein>
<dbReference type="InterPro" id="IPR017927">
    <property type="entry name" value="FAD-bd_FR_type"/>
</dbReference>
<evidence type="ECO:0000256" key="4">
    <source>
        <dbReference type="ARBA" id="ARBA00022714"/>
    </source>
</evidence>
<proteinExistence type="inferred from homology"/>
<dbReference type="PANTHER" id="PTHR43513:SF3">
    <property type="entry name" value="DIHYDROOROTATE DEHYDROGENASE B (NAD(+)), ELECTRON TRANSFER SUBUNIT-RELATED"/>
    <property type="match status" value="1"/>
</dbReference>
<keyword evidence="3 11" id="KW-0285">Flavoprotein</keyword>
<evidence type="ECO:0000313" key="14">
    <source>
        <dbReference type="EMBL" id="VFB15836.1"/>
    </source>
</evidence>
<dbReference type="Gene3D" id="2.10.240.10">
    <property type="entry name" value="Dihydroorotate dehydrogenase, electron transfer subunit"/>
    <property type="match status" value="1"/>
</dbReference>
<accession>A0A8H2QRG7</accession>
<evidence type="ECO:0000313" key="15">
    <source>
        <dbReference type="Proteomes" id="UP000377798"/>
    </source>
</evidence>
<feature type="binding site" evidence="12">
    <location>
        <position position="204"/>
    </location>
    <ligand>
        <name>[2Fe-2S] cluster</name>
        <dbReference type="ChEBI" id="CHEBI:190135"/>
    </ligand>
</feature>
<dbReference type="PROSITE" id="PS51384">
    <property type="entry name" value="FAD_FR"/>
    <property type="match status" value="1"/>
</dbReference>
<dbReference type="InterPro" id="IPR050353">
    <property type="entry name" value="PyrK_electron_transfer"/>
</dbReference>
<dbReference type="Gene3D" id="2.40.30.10">
    <property type="entry name" value="Translation factors"/>
    <property type="match status" value="1"/>
</dbReference>
<dbReference type="GO" id="GO:0050660">
    <property type="term" value="F:flavin adenine dinucleotide binding"/>
    <property type="evidence" value="ECO:0007669"/>
    <property type="project" value="InterPro"/>
</dbReference>
<comment type="similarity">
    <text evidence="1">Belongs to the PyrK family.</text>
</comment>
<evidence type="ECO:0000256" key="6">
    <source>
        <dbReference type="ARBA" id="ARBA00022827"/>
    </source>
</evidence>
<evidence type="ECO:0000256" key="1">
    <source>
        <dbReference type="ARBA" id="ARBA00006422"/>
    </source>
</evidence>
<dbReference type="EMBL" id="CAACYI010000001">
    <property type="protein sequence ID" value="VFB15836.1"/>
    <property type="molecule type" value="Genomic_DNA"/>
</dbReference>
<keyword evidence="8 12" id="KW-0408">Iron</keyword>
<reference evidence="14 15" key="1">
    <citation type="submission" date="2019-02" db="EMBL/GenBank/DDBJ databases">
        <authorList>
            <consortium name="Pathogen Informatics"/>
        </authorList>
    </citation>
    <scope>NUCLEOTIDE SEQUENCE [LARGE SCALE GENOMIC DNA]</scope>
    <source>
        <strain evidence="14 15">3012STDY7089603</strain>
    </source>
</reference>
<name>A0A8H2QRG7_9FIRM</name>
<keyword evidence="15" id="KW-1185">Reference proteome</keyword>
<evidence type="ECO:0000256" key="10">
    <source>
        <dbReference type="ARBA" id="ARBA00034078"/>
    </source>
</evidence>
<keyword evidence="4 12" id="KW-0001">2Fe-2S</keyword>
<dbReference type="GO" id="GO:0016491">
    <property type="term" value="F:oxidoreductase activity"/>
    <property type="evidence" value="ECO:0007669"/>
    <property type="project" value="InterPro"/>
</dbReference>
<dbReference type="InterPro" id="IPR037117">
    <property type="entry name" value="Dihydroorotate_DH_ele_sf"/>
</dbReference>
<dbReference type="GO" id="GO:0051537">
    <property type="term" value="F:2 iron, 2 sulfur cluster binding"/>
    <property type="evidence" value="ECO:0007669"/>
    <property type="project" value="UniProtKB-KW"/>
</dbReference>